<organism evidence="20 21">
    <name type="scientific">Sclerotinia borealis (strain F-4128)</name>
    <dbReference type="NCBI Taxonomy" id="1432307"/>
    <lineage>
        <taxon>Eukaryota</taxon>
        <taxon>Fungi</taxon>
        <taxon>Dikarya</taxon>
        <taxon>Ascomycota</taxon>
        <taxon>Pezizomycotina</taxon>
        <taxon>Leotiomycetes</taxon>
        <taxon>Helotiales</taxon>
        <taxon>Sclerotiniaceae</taxon>
        <taxon>Sclerotinia</taxon>
    </lineage>
</organism>
<feature type="domain" description="FAD-binding FR-type" evidence="19">
    <location>
        <begin position="710"/>
        <end position="941"/>
    </location>
</feature>
<keyword evidence="10" id="KW-0274">FAD</keyword>
<evidence type="ECO:0000256" key="6">
    <source>
        <dbReference type="ARBA" id="ARBA00022485"/>
    </source>
</evidence>
<comment type="cofactor">
    <cofactor evidence="2">
        <name>FAD</name>
        <dbReference type="ChEBI" id="CHEBI:57692"/>
    </cofactor>
</comment>
<dbReference type="PANTHER" id="PTHR19384:SF109">
    <property type="entry name" value="SULFITE REDUCTASE [NADPH] FLAVOPROTEIN COMPONENT"/>
    <property type="match status" value="1"/>
</dbReference>
<gene>
    <name evidence="20" type="ORF">SBOR_5308</name>
</gene>
<dbReference type="STRING" id="1432307.W9CC50"/>
<dbReference type="Gene3D" id="1.20.990.10">
    <property type="entry name" value="NADPH-cytochrome p450 Reductase, Chain A, domain 3"/>
    <property type="match status" value="1"/>
</dbReference>
<dbReference type="FunFam" id="3.40.920.10:FF:000004">
    <property type="entry name" value="Sulfite reductase [NADPH] flavoprotein component"/>
    <property type="match status" value="1"/>
</dbReference>
<evidence type="ECO:0000256" key="16">
    <source>
        <dbReference type="ARBA" id="ARBA00052219"/>
    </source>
</evidence>
<dbReference type="SUPFAM" id="SSF51735">
    <property type="entry name" value="NAD(P)-binding Rossmann-fold domains"/>
    <property type="match status" value="1"/>
</dbReference>
<keyword evidence="7" id="KW-0285">Flavoprotein</keyword>
<dbReference type="PRINTS" id="PR00371">
    <property type="entry name" value="FPNCR"/>
</dbReference>
<reference evidence="20 21" key="1">
    <citation type="journal article" date="2014" name="Genome Announc.">
        <title>Draft genome sequence of Sclerotinia borealis, a psychrophilic plant pathogenic fungus.</title>
        <authorList>
            <person name="Mardanov A.V."/>
            <person name="Beletsky A.V."/>
            <person name="Kadnikov V.V."/>
            <person name="Ignatov A.N."/>
            <person name="Ravin N.V."/>
        </authorList>
    </citation>
    <scope>NUCLEOTIDE SEQUENCE [LARGE SCALE GENOMIC DNA]</scope>
    <source>
        <strain evidence="21">F-4157</strain>
    </source>
</reference>
<dbReference type="Gene3D" id="2.40.30.10">
    <property type="entry name" value="Translation factors"/>
    <property type="match status" value="1"/>
</dbReference>
<evidence type="ECO:0000256" key="14">
    <source>
        <dbReference type="ARBA" id="ARBA00023004"/>
    </source>
</evidence>
<dbReference type="CDD" id="cd06207">
    <property type="entry name" value="CyPoR_like"/>
    <property type="match status" value="1"/>
</dbReference>
<sequence length="1390" mass="153244">MGAQTDYDQTKGINTKPAGDGSKQEPFGKDYLNSTWNSESESSFRTFSQKSSNLPFGQPIEYDAISGPTYVTAQTLVQQVAYALSDKIFSYSPESFDLDVAVKFWAAANTKNANGYTTQISPMQTRSGAGSIALGYMFSKDFDLTKRHIPQTLLASSSSLHSLRSTLDQLSLLYSVANPFVAHVAAVDYAPGTAGLVTDYATALTVAEELGLGLVSSSSAYEAQHMSLFSTLLATILPTIHTYDGITVGRDTLRVIDILSQSGLSSSYKSVLDEISKLGKRADAESKVSSLLEAFNSELGTSYGLFEYSGHDSPESVLVVFGSVESSLATQVAEKLSADGEKIGVINVRVYRPFVEEAFVKALPTSVRNVAVLGQVLDETAATDFSGHSNLYEDVLAATVFSDKFTTAPKVVDVKYARSQVFTPSSIASIFHQLGGKSSNESVSLLAVGQVEQYSFFDLEDSVSATAPSAISKLLSGDSASNVLINQTHDNFIQGGVIRTDIRSSKKSIESAYPIEEADVTYIGDEKLFKEIGILKNVKPNGKIIVKLQGVKDEDLEKKFPSFVRNEIKSKDVELFVLDPTLSEAFGKEPALETLITELAFLKIARPDLLDAGKDKLAAINGSQEQLQAAVADLEKTIRKVDIPETWAEVDAEVEVLDLPATIKSSSFTGFQKEDTEAPSQLRDWHAAAKGLLFKEAYGTKAELRPDLTAKTYEITVKENRRLTPITYDRNIFHIEFDLGTSGLTYDIGEALGIHAVNDVTQVEEFIKFYGLNPDDVVEVPSREDNNAWEARTVFQSLVQNIDIFGKPPKKFYEALAEFASDEEERKELLTLGGPEGANEFKRRAEVDTITYADVLLEFKSAHPSFHDIARIVSPMKRREYSIASSQAVNPTTVALMIVVVSWVDPKGRDRFGQATRYLSSLSVGSKVTASVKPSVMKLPTTDTAPLIMAGLGTGLAPFRAFVQYRAMQKAQGKDIGSILLYMGSRHQREEYLYGEEWEAYQDAGVITLLGRAFSRDQKQKIYIQDRMRETVTDIIQAYIKDEGSFYLCGPTWPVPDVTEVLEEAIREEGRLSGKKVDGRKEIERLKEAGRYVLETAYPYPRWNNKHQLPSVQINNIFGSNAMKIIVAGSTGFVATEFIKQALSNPAVTSIIALARRETPLPESLGPDVDTKKFKSVICQDFANYPDDVKLELSGADACVWYIAITPSQLKNMTLEEARRVCLDYTVAGLETITKLPRDPASKPFRFFYISGHKSERDQTKRPWPLTEYCLMRGEAENRVLDFAKASNDTVEACVAKSGLIDGPDRRQGLLIKTVSTIGRTIIGLPKVDVSQIAATLLQQALNGIEKETLSNEDLVVMVIRLWIIKWEARVFYNVSRSTYSLSCREQKLS</sequence>
<dbReference type="GO" id="GO:0050660">
    <property type="term" value="F:flavin adenine dinucleotide binding"/>
    <property type="evidence" value="ECO:0007669"/>
    <property type="project" value="TreeGrafter"/>
</dbReference>
<dbReference type="SUPFAM" id="SSF63380">
    <property type="entry name" value="Riboflavin synthase domain-like"/>
    <property type="match status" value="1"/>
</dbReference>
<dbReference type="GO" id="GO:0046872">
    <property type="term" value="F:metal ion binding"/>
    <property type="evidence" value="ECO:0007669"/>
    <property type="project" value="UniProtKB-KW"/>
</dbReference>
<dbReference type="FunFam" id="3.40.50.80:FF:000011">
    <property type="entry name" value="Sulfite reductase flavoprotein component"/>
    <property type="match status" value="1"/>
</dbReference>
<name>W9CC50_SCLBF</name>
<comment type="cofactor">
    <cofactor evidence="1">
        <name>FMN</name>
        <dbReference type="ChEBI" id="CHEBI:58210"/>
    </cofactor>
</comment>
<dbReference type="InterPro" id="IPR002869">
    <property type="entry name" value="Pyrv_flavodox_OxRed_cen"/>
</dbReference>
<dbReference type="FunFam" id="1.20.990.10:FF:000010">
    <property type="entry name" value="Sulfite reductase [NADPH] flavoprotein component"/>
    <property type="match status" value="1"/>
</dbReference>
<dbReference type="FunFam" id="3.40.50.920:FF:000007">
    <property type="entry name" value="Pyruvate:ferredoxin (Flavodoxin) oxidoreductase"/>
    <property type="match status" value="1"/>
</dbReference>
<dbReference type="InterPro" id="IPR009014">
    <property type="entry name" value="Transketo_C/PFOR_II"/>
</dbReference>
<evidence type="ECO:0000259" key="19">
    <source>
        <dbReference type="PROSITE" id="PS51384"/>
    </source>
</evidence>
<dbReference type="FunFam" id="3.40.50.970:FF:000052">
    <property type="entry name" value="Sulfite reductase [NADPH] flavoprotein component"/>
    <property type="match status" value="1"/>
</dbReference>
<dbReference type="Gene3D" id="3.40.50.720">
    <property type="entry name" value="NAD(P)-binding Rossmann-like Domain"/>
    <property type="match status" value="1"/>
</dbReference>
<evidence type="ECO:0000256" key="5">
    <source>
        <dbReference type="ARBA" id="ARBA00022448"/>
    </source>
</evidence>
<dbReference type="InterPro" id="IPR017927">
    <property type="entry name" value="FAD-bd_FR_type"/>
</dbReference>
<evidence type="ECO:0000256" key="11">
    <source>
        <dbReference type="ARBA" id="ARBA00022857"/>
    </source>
</evidence>
<keyword evidence="11" id="KW-0521">NADP</keyword>
<dbReference type="InterPro" id="IPR003097">
    <property type="entry name" value="CysJ-like_FAD-binding"/>
</dbReference>
<dbReference type="GO" id="GO:0004783">
    <property type="term" value="F:sulfite reductase (NADPH) activity"/>
    <property type="evidence" value="ECO:0007669"/>
    <property type="project" value="UniProtKB-EC"/>
</dbReference>
<keyword evidence="13" id="KW-0560">Oxidoreductase</keyword>
<evidence type="ECO:0000256" key="9">
    <source>
        <dbReference type="ARBA" id="ARBA00022723"/>
    </source>
</evidence>
<dbReference type="Pfam" id="PF00175">
    <property type="entry name" value="NAD_binding_1"/>
    <property type="match status" value="1"/>
</dbReference>
<dbReference type="InterPro" id="IPR001433">
    <property type="entry name" value="OxRdtase_FAD/NAD-bd"/>
</dbReference>
<dbReference type="Gene3D" id="3.40.50.920">
    <property type="match status" value="1"/>
</dbReference>
<proteinExistence type="predicted"/>
<comment type="catalytic activity">
    <reaction evidence="16">
        <text>hydrogen sulfide + 3 NADP(+) + 3 H2O = sulfite + 3 NADPH + 4 H(+)</text>
        <dbReference type="Rhea" id="RHEA:13801"/>
        <dbReference type="ChEBI" id="CHEBI:15377"/>
        <dbReference type="ChEBI" id="CHEBI:15378"/>
        <dbReference type="ChEBI" id="CHEBI:17359"/>
        <dbReference type="ChEBI" id="CHEBI:29919"/>
        <dbReference type="ChEBI" id="CHEBI:57783"/>
        <dbReference type="ChEBI" id="CHEBI:58349"/>
        <dbReference type="EC" id="1.8.1.2"/>
    </reaction>
</comment>
<dbReference type="GO" id="GO:0016903">
    <property type="term" value="F:oxidoreductase activity, acting on the aldehyde or oxo group of donors"/>
    <property type="evidence" value="ECO:0007669"/>
    <property type="project" value="InterPro"/>
</dbReference>
<evidence type="ECO:0000256" key="18">
    <source>
        <dbReference type="SAM" id="MobiDB-lite"/>
    </source>
</evidence>
<dbReference type="HOGENOM" id="CLU_003662_1_0_1"/>
<dbReference type="Gene3D" id="3.40.50.80">
    <property type="entry name" value="Nucleotide-binding domain of ferredoxin-NADP reductase (FNR) module"/>
    <property type="match status" value="1"/>
</dbReference>
<dbReference type="InterPro" id="IPR023173">
    <property type="entry name" value="NADPH_Cyt_P450_Rdtase_alpha"/>
</dbReference>
<keyword evidence="5" id="KW-0813">Transport</keyword>
<dbReference type="InterPro" id="IPR039261">
    <property type="entry name" value="FNR_nucleotide-bd"/>
</dbReference>
<dbReference type="GO" id="GO:0005829">
    <property type="term" value="C:cytosol"/>
    <property type="evidence" value="ECO:0007669"/>
    <property type="project" value="TreeGrafter"/>
</dbReference>
<dbReference type="PANTHER" id="PTHR19384">
    <property type="entry name" value="NITRIC OXIDE SYNTHASE-RELATED"/>
    <property type="match status" value="1"/>
</dbReference>
<evidence type="ECO:0000256" key="12">
    <source>
        <dbReference type="ARBA" id="ARBA00022982"/>
    </source>
</evidence>
<evidence type="ECO:0000256" key="10">
    <source>
        <dbReference type="ARBA" id="ARBA00022827"/>
    </source>
</evidence>
<keyword evidence="14" id="KW-0408">Iron</keyword>
<dbReference type="GO" id="GO:0051539">
    <property type="term" value="F:4 iron, 4 sulfur cluster binding"/>
    <property type="evidence" value="ECO:0007669"/>
    <property type="project" value="UniProtKB-KW"/>
</dbReference>
<dbReference type="Pfam" id="PF01558">
    <property type="entry name" value="POR"/>
    <property type="match status" value="1"/>
</dbReference>
<dbReference type="SUPFAM" id="SSF52922">
    <property type="entry name" value="TK C-terminal domain-like"/>
    <property type="match status" value="1"/>
</dbReference>
<keyword evidence="21" id="KW-1185">Reference proteome</keyword>
<dbReference type="Proteomes" id="UP000019487">
    <property type="component" value="Unassembled WGS sequence"/>
</dbReference>
<feature type="region of interest" description="Disordered" evidence="18">
    <location>
        <begin position="1"/>
        <end position="32"/>
    </location>
</feature>
<keyword evidence="6" id="KW-0004">4Fe-4S</keyword>
<accession>W9CC50</accession>
<evidence type="ECO:0000256" key="15">
    <source>
        <dbReference type="ARBA" id="ARBA00023014"/>
    </source>
</evidence>
<dbReference type="OrthoDB" id="1856718at2759"/>
<evidence type="ECO:0000256" key="2">
    <source>
        <dbReference type="ARBA" id="ARBA00001974"/>
    </source>
</evidence>
<protein>
    <recommendedName>
        <fullName evidence="4">assimilatory sulfite reductase (NADPH)</fullName>
        <ecNumber evidence="4">1.8.1.2</ecNumber>
    </recommendedName>
</protein>
<dbReference type="Gene3D" id="3.40.50.970">
    <property type="match status" value="1"/>
</dbReference>
<dbReference type="InterPro" id="IPR036291">
    <property type="entry name" value="NAD(P)-bd_dom_sf"/>
</dbReference>
<keyword evidence="12" id="KW-0249">Electron transport</keyword>
<dbReference type="EC" id="1.8.1.2" evidence="4"/>
<evidence type="ECO:0000256" key="17">
    <source>
        <dbReference type="ARBA" id="ARBA00059320"/>
    </source>
</evidence>
<evidence type="ECO:0000256" key="7">
    <source>
        <dbReference type="ARBA" id="ARBA00022630"/>
    </source>
</evidence>
<evidence type="ECO:0000313" key="20">
    <source>
        <dbReference type="EMBL" id="ESZ94312.1"/>
    </source>
</evidence>
<dbReference type="InterPro" id="IPR001709">
    <property type="entry name" value="Flavoprot_Pyr_Nucl_cyt_Rdtase"/>
</dbReference>
<keyword evidence="8" id="KW-0288">FMN</keyword>
<evidence type="ECO:0000256" key="4">
    <source>
        <dbReference type="ARBA" id="ARBA00012604"/>
    </source>
</evidence>
<evidence type="ECO:0000256" key="8">
    <source>
        <dbReference type="ARBA" id="ARBA00022643"/>
    </source>
</evidence>
<evidence type="ECO:0000313" key="21">
    <source>
        <dbReference type="Proteomes" id="UP000019487"/>
    </source>
</evidence>
<dbReference type="SUPFAM" id="SSF53323">
    <property type="entry name" value="Pyruvate-ferredoxin oxidoreductase, PFOR, domain III"/>
    <property type="match status" value="1"/>
</dbReference>
<keyword evidence="9" id="KW-0479">Metal-binding</keyword>
<dbReference type="EMBL" id="AYSA01000256">
    <property type="protein sequence ID" value="ESZ94312.1"/>
    <property type="molecule type" value="Genomic_DNA"/>
</dbReference>
<dbReference type="Pfam" id="PF00667">
    <property type="entry name" value="FAD_binding_1"/>
    <property type="match status" value="1"/>
</dbReference>
<evidence type="ECO:0000256" key="13">
    <source>
        <dbReference type="ARBA" id="ARBA00023002"/>
    </source>
</evidence>
<dbReference type="InterPro" id="IPR017938">
    <property type="entry name" value="Riboflavin_synthase-like_b-brl"/>
</dbReference>
<evidence type="ECO:0000256" key="3">
    <source>
        <dbReference type="ARBA" id="ARBA00004774"/>
    </source>
</evidence>
<dbReference type="GO" id="GO:0010181">
    <property type="term" value="F:FMN binding"/>
    <property type="evidence" value="ECO:0007669"/>
    <property type="project" value="TreeGrafter"/>
</dbReference>
<keyword evidence="15" id="KW-0411">Iron-sulfur</keyword>
<dbReference type="PROSITE" id="PS51384">
    <property type="entry name" value="FAD_FR"/>
    <property type="match status" value="1"/>
</dbReference>
<comment type="pathway">
    <text evidence="3">Sulfur metabolism; hydrogen sulfide biosynthesis; hydrogen sulfide from sulfite (NADPH route): step 1/1.</text>
</comment>
<dbReference type="Gene3D" id="3.40.920.10">
    <property type="entry name" value="Pyruvate-ferredoxin oxidoreductase, PFOR, domain III"/>
    <property type="match status" value="1"/>
</dbReference>
<comment type="function">
    <text evidence="17">This enzyme catalyzes the 6-electron reduction of sulfite to sulfide. This is one of several activities required for the biosynthesis of L-cysteine from sulfate.</text>
</comment>
<dbReference type="InterPro" id="IPR019752">
    <property type="entry name" value="Pyrv/ketoisovalerate_OxRed_cat"/>
</dbReference>
<dbReference type="SUPFAM" id="SSF52343">
    <property type="entry name" value="Ferredoxin reductase-like, C-terminal NADP-linked domain"/>
    <property type="match status" value="1"/>
</dbReference>
<comment type="caution">
    <text evidence="20">The sequence shown here is derived from an EMBL/GenBank/DDBJ whole genome shotgun (WGS) entry which is preliminary data.</text>
</comment>
<evidence type="ECO:0000256" key="1">
    <source>
        <dbReference type="ARBA" id="ARBA00001917"/>
    </source>
</evidence>